<evidence type="ECO:0000256" key="1">
    <source>
        <dbReference type="ARBA" id="ARBA00004370"/>
    </source>
</evidence>
<dbReference type="Pfam" id="PF05101">
    <property type="entry name" value="VirB3"/>
    <property type="match status" value="1"/>
</dbReference>
<protein>
    <submittedName>
        <fullName evidence="6">Type IV secretion system protein VirB3</fullName>
    </submittedName>
</protein>
<dbReference type="Proteomes" id="UP000197024">
    <property type="component" value="Chromosome"/>
</dbReference>
<dbReference type="RefSeq" id="WP_088409723.1">
    <property type="nucleotide sequence ID" value="NZ_CP021995.1"/>
</dbReference>
<reference evidence="6 7" key="2">
    <citation type="submission" date="2017-06" db="EMBL/GenBank/DDBJ databases">
        <authorList>
            <person name="Kim H.J."/>
            <person name="Triplett B.A."/>
        </authorList>
    </citation>
    <scope>NUCLEOTIDE SEQUENCE [LARGE SCALE GENOMIC DNA]</scope>
    <source>
        <strain evidence="6 7">BZC3</strain>
    </source>
</reference>
<keyword evidence="2 5" id="KW-0812">Transmembrane</keyword>
<sequence>MAEERLTQDALFLACTRPAMVMGVPMEAMGVNIILSGIVFLIGGSLVYLLVAPALHLVFRAICRVDHNAFRLLFVWLDTRGRSRNGAVWGGASPTPLPLVRRLTVRELRHG</sequence>
<accession>A0A1Z3LTM2</accession>
<keyword evidence="4 5" id="KW-0472">Membrane</keyword>
<comment type="subcellular location">
    <subcellularLocation>
        <location evidence="1">Membrane</location>
    </subcellularLocation>
</comment>
<reference evidence="6 7" key="1">
    <citation type="submission" date="2017-06" db="EMBL/GenBank/DDBJ databases">
        <title>Biodegradation of gentamicin by bacterial consortia AMQD4 in synthetic medium and raw gentamicin sewage.</title>
        <authorList>
            <person name="Chang H."/>
            <person name="Feng Y."/>
            <person name="Li Z."/>
            <person name="Xue J."/>
            <person name="Cheng D."/>
        </authorList>
    </citation>
    <scope>NUCLEOTIDE SEQUENCE [LARGE SCALE GENOMIC DNA]</scope>
    <source>
        <strain evidence="6 7">BZC3</strain>
    </source>
</reference>
<organism evidence="6 7">
    <name type="scientific">Brevundimonas diminuta</name>
    <name type="common">Pseudomonas diminuta</name>
    <dbReference type="NCBI Taxonomy" id="293"/>
    <lineage>
        <taxon>Bacteria</taxon>
        <taxon>Pseudomonadati</taxon>
        <taxon>Pseudomonadota</taxon>
        <taxon>Alphaproteobacteria</taxon>
        <taxon>Caulobacterales</taxon>
        <taxon>Caulobacteraceae</taxon>
        <taxon>Brevundimonas</taxon>
    </lineage>
</organism>
<gene>
    <name evidence="6" type="ORF">CD943_00305</name>
</gene>
<evidence type="ECO:0000256" key="5">
    <source>
        <dbReference type="SAM" id="Phobius"/>
    </source>
</evidence>
<evidence type="ECO:0000256" key="4">
    <source>
        <dbReference type="ARBA" id="ARBA00023136"/>
    </source>
</evidence>
<dbReference type="InterPro" id="IPR007792">
    <property type="entry name" value="T4SS_VirB3/TrbD/AvhB"/>
</dbReference>
<dbReference type="EMBL" id="CP021995">
    <property type="protein sequence ID" value="ASD25475.1"/>
    <property type="molecule type" value="Genomic_DNA"/>
</dbReference>
<evidence type="ECO:0000256" key="3">
    <source>
        <dbReference type="ARBA" id="ARBA00022989"/>
    </source>
</evidence>
<evidence type="ECO:0000256" key="2">
    <source>
        <dbReference type="ARBA" id="ARBA00022692"/>
    </source>
</evidence>
<keyword evidence="3 5" id="KW-1133">Transmembrane helix</keyword>
<feature type="transmembrane region" description="Helical" evidence="5">
    <location>
        <begin position="29"/>
        <end position="51"/>
    </location>
</feature>
<dbReference type="AlphaFoldDB" id="A0A1Z3LTM2"/>
<evidence type="ECO:0000313" key="6">
    <source>
        <dbReference type="EMBL" id="ASD25475.1"/>
    </source>
</evidence>
<name>A0A1Z3LTM2_BREDI</name>
<dbReference type="GO" id="GO:0016020">
    <property type="term" value="C:membrane"/>
    <property type="evidence" value="ECO:0007669"/>
    <property type="project" value="UniProtKB-SubCell"/>
</dbReference>
<proteinExistence type="predicted"/>
<evidence type="ECO:0000313" key="7">
    <source>
        <dbReference type="Proteomes" id="UP000197024"/>
    </source>
</evidence>